<reference evidence="1" key="1">
    <citation type="submission" date="2024-05" db="EMBL/GenBank/DDBJ databases">
        <title>Alkalihalobacillus sp. strain MEB203 novel alkaliphilic bacterium from Lonar Lake, India.</title>
        <authorList>
            <person name="Joshi A."/>
            <person name="Thite S."/>
            <person name="Mengade P."/>
        </authorList>
    </citation>
    <scope>NUCLEOTIDE SEQUENCE</scope>
    <source>
        <strain evidence="1">MEB 203</strain>
    </source>
</reference>
<accession>A0ABT5VDA3</accession>
<sequence length="89" mass="10251">MPKYRKIPVVVEAVKLKRSITIETSEGTVRGLPGDYLITEPNGEQYPIRSEEFEATYERVKSSKDLGNFLKRALGKLKNKSSEYFMKHQ</sequence>
<comment type="caution">
    <text evidence="1">The sequence shown here is derived from an EMBL/GenBank/DDBJ whole genome shotgun (WGS) entry which is preliminary data.</text>
</comment>
<protein>
    <submittedName>
        <fullName evidence="1">PGDYG domain-containing protein</fullName>
    </submittedName>
</protein>
<organism evidence="1 2">
    <name type="scientific">Alkalihalobacterium chitinilyticum</name>
    <dbReference type="NCBI Taxonomy" id="2980103"/>
    <lineage>
        <taxon>Bacteria</taxon>
        <taxon>Bacillati</taxon>
        <taxon>Bacillota</taxon>
        <taxon>Bacilli</taxon>
        <taxon>Bacillales</taxon>
        <taxon>Bacillaceae</taxon>
        <taxon>Alkalihalobacterium</taxon>
    </lineage>
</organism>
<evidence type="ECO:0000313" key="1">
    <source>
        <dbReference type="EMBL" id="MDE5413435.1"/>
    </source>
</evidence>
<proteinExistence type="predicted"/>
<dbReference type="EMBL" id="JAOTPO010000004">
    <property type="protein sequence ID" value="MDE5413435.1"/>
    <property type="molecule type" value="Genomic_DNA"/>
</dbReference>
<gene>
    <name evidence="1" type="ORF">N7Z68_08550</name>
</gene>
<dbReference type="Proteomes" id="UP001148125">
    <property type="component" value="Unassembled WGS sequence"/>
</dbReference>
<evidence type="ECO:0000313" key="2">
    <source>
        <dbReference type="Proteomes" id="UP001148125"/>
    </source>
</evidence>
<keyword evidence="2" id="KW-1185">Reference proteome</keyword>
<name>A0ABT5VDA3_9BACI</name>
<dbReference type="RefSeq" id="WP_275118052.1">
    <property type="nucleotide sequence ID" value="NZ_JAOTPO010000004.1"/>
</dbReference>